<reference evidence="1 2" key="1">
    <citation type="journal article" date="2023" name="Science">
        <title>Complex scaffold remodeling in plant triterpene biosynthesis.</title>
        <authorList>
            <person name="De La Pena R."/>
            <person name="Hodgson H."/>
            <person name="Liu J.C."/>
            <person name="Stephenson M.J."/>
            <person name="Martin A.C."/>
            <person name="Owen C."/>
            <person name="Harkess A."/>
            <person name="Leebens-Mack J."/>
            <person name="Jimenez L.E."/>
            <person name="Osbourn A."/>
            <person name="Sattely E.S."/>
        </authorList>
    </citation>
    <scope>NUCLEOTIDE SEQUENCE [LARGE SCALE GENOMIC DNA]</scope>
    <source>
        <strain evidence="2">cv. JPN11</strain>
        <tissue evidence="1">Leaf</tissue>
    </source>
</reference>
<evidence type="ECO:0000313" key="2">
    <source>
        <dbReference type="Proteomes" id="UP001164539"/>
    </source>
</evidence>
<sequence>MNDSASSSVRPLLLKAGLPLAISVAGFVCAKFVVRRNVAPEAALENKMSCNKIASDSSDFEEGIISSTTHFMDSMGFDNQELDYQQEILRLRHQVEELQKRELEMKLQLVRYHDLKEEESVLKELRNMLLLEKAYVELLDKEILAMEAESKRLDNLVVQYLSVLDQFQHWKSETALLQTKVKKLLRKSKQKSRVIREKNLKIKAGQADLFTSCSTINQLENQVKEKQCVIEELQEQKTELQNKLEQSSSSTSKNEDDYEGRTIIEDYKQILNEYEQLRKDRADEVKELIYLRWSNACLRHELMRNHGDADAEQENKNIVEFEGGVEQVEEACFNGGNGDAVSKRKKLLQKLKRWVDGSEKEKHEIKCLRNRRHSVAYETENEIEEHQQAILARKSCSSA</sequence>
<organism evidence="1 2">
    <name type="scientific">Melia azedarach</name>
    <name type="common">Chinaberry tree</name>
    <dbReference type="NCBI Taxonomy" id="155640"/>
    <lineage>
        <taxon>Eukaryota</taxon>
        <taxon>Viridiplantae</taxon>
        <taxon>Streptophyta</taxon>
        <taxon>Embryophyta</taxon>
        <taxon>Tracheophyta</taxon>
        <taxon>Spermatophyta</taxon>
        <taxon>Magnoliopsida</taxon>
        <taxon>eudicotyledons</taxon>
        <taxon>Gunneridae</taxon>
        <taxon>Pentapetalae</taxon>
        <taxon>rosids</taxon>
        <taxon>malvids</taxon>
        <taxon>Sapindales</taxon>
        <taxon>Meliaceae</taxon>
        <taxon>Melia</taxon>
    </lineage>
</organism>
<accession>A0ACC1X0V2</accession>
<comment type="caution">
    <text evidence="1">The sequence shown here is derived from an EMBL/GenBank/DDBJ whole genome shotgun (WGS) entry which is preliminary data.</text>
</comment>
<protein>
    <submittedName>
        <fullName evidence="1">Protein CHUP1, chloroplastic-like</fullName>
    </submittedName>
</protein>
<keyword evidence="2" id="KW-1185">Reference proteome</keyword>
<name>A0ACC1X0V2_MELAZ</name>
<gene>
    <name evidence="1" type="ORF">OWV82_021909</name>
</gene>
<proteinExistence type="predicted"/>
<evidence type="ECO:0000313" key="1">
    <source>
        <dbReference type="EMBL" id="KAJ4705085.1"/>
    </source>
</evidence>
<dbReference type="EMBL" id="CM051405">
    <property type="protein sequence ID" value="KAJ4705085.1"/>
    <property type="molecule type" value="Genomic_DNA"/>
</dbReference>
<dbReference type="Proteomes" id="UP001164539">
    <property type="component" value="Chromosome 12"/>
</dbReference>